<evidence type="ECO:0008006" key="3">
    <source>
        <dbReference type="Google" id="ProtNLM"/>
    </source>
</evidence>
<name>A0A0X3BKL0_9EURY</name>
<protein>
    <recommendedName>
        <fullName evidence="3">Swt1-like HEPN domain-containing protein</fullName>
    </recommendedName>
</protein>
<evidence type="ECO:0000313" key="2">
    <source>
        <dbReference type="Proteomes" id="UP000069850"/>
    </source>
</evidence>
<gene>
    <name evidence="1" type="ORF">MMAB1_0831</name>
</gene>
<dbReference type="GeneID" id="13354301"/>
<dbReference type="OrthoDB" id="240912at2157"/>
<sequence length="437" mass="50769">MTEEEGGVMRYNPKDGILIIGICSRTKDGSPGEPGYPTDCGIARFLSEGKSEFLRLKRSELKHSLKDILWGKTKFVSELAMNRNLVDGPDFAGNEEGRYLPALQRYQGKFYFQGLGGPTEAMRAVYGSGHHFLILSGLYGLVTPDEPLQLYTCPVEIESIEVQTFWRRIDALTRILIEYIQKSGIKRVFDLTARSIYRDLIDWEMVREQTGVEVLHCFSEEAAGDAALGDYGRFAREYLFPKTEEKLLRIAPDAPIVTDNGTFFLSSRPMPPDGYPREPLIVLPEGETEEDVRDMKTYINYKLDEFELNLIEYLKKKEKKHPDLIYALDIAHRDGDISRRKQADIRRKQYFKEHPMEKNAGLSLIDFLEYNDYRVLIEERWQYFRDEFGKKEVFVDNFERLRKLRNSIKHNNPVRPSEMRTGEGALLWFEDVLRSNR</sequence>
<organism evidence="1 2">
    <name type="scientific">Methanoculleus bourgensis</name>
    <dbReference type="NCBI Taxonomy" id="83986"/>
    <lineage>
        <taxon>Archaea</taxon>
        <taxon>Methanobacteriati</taxon>
        <taxon>Methanobacteriota</taxon>
        <taxon>Stenosarchaea group</taxon>
        <taxon>Methanomicrobia</taxon>
        <taxon>Methanomicrobiales</taxon>
        <taxon>Methanomicrobiaceae</taxon>
        <taxon>Methanoculleus</taxon>
    </lineage>
</organism>
<dbReference type="AlphaFoldDB" id="A0A0X3BKL0"/>
<dbReference type="EMBL" id="LT158599">
    <property type="protein sequence ID" value="CVK32045.1"/>
    <property type="molecule type" value="Genomic_DNA"/>
</dbReference>
<dbReference type="KEGG" id="mema:MMAB1_0831"/>
<accession>A0A0X3BKL0</accession>
<dbReference type="Proteomes" id="UP000069850">
    <property type="component" value="Chromosome 1"/>
</dbReference>
<proteinExistence type="predicted"/>
<reference evidence="1 2" key="1">
    <citation type="submission" date="2016-01" db="EMBL/GenBank/DDBJ databases">
        <authorList>
            <person name="Manzoor S."/>
        </authorList>
    </citation>
    <scope>NUCLEOTIDE SEQUENCE [LARGE SCALE GENOMIC DNA]</scope>
    <source>
        <strain evidence="1">Methanoculleus sp MAB1</strain>
    </source>
</reference>
<evidence type="ECO:0000313" key="1">
    <source>
        <dbReference type="EMBL" id="CVK32045.1"/>
    </source>
</evidence>
<dbReference type="RefSeq" id="WP_014866543.1">
    <property type="nucleotide sequence ID" value="NZ_LT158599.1"/>
</dbReference>
<dbReference type="GeneID" id="27136831"/>